<dbReference type="SUPFAM" id="SSF48452">
    <property type="entry name" value="TPR-like"/>
    <property type="match status" value="1"/>
</dbReference>
<evidence type="ECO:0000313" key="2">
    <source>
        <dbReference type="Proteomes" id="UP001153076"/>
    </source>
</evidence>
<dbReference type="InterPro" id="IPR050754">
    <property type="entry name" value="FKBP4/5/8-like"/>
</dbReference>
<dbReference type="OrthoDB" id="72596at2759"/>
<gene>
    <name evidence="1" type="ORF">Cgig2_014251</name>
</gene>
<dbReference type="InterPro" id="IPR011990">
    <property type="entry name" value="TPR-like_helical_dom_sf"/>
</dbReference>
<reference evidence="1" key="1">
    <citation type="submission" date="2022-04" db="EMBL/GenBank/DDBJ databases">
        <title>Carnegiea gigantea Genome sequencing and assembly v2.</title>
        <authorList>
            <person name="Copetti D."/>
            <person name="Sanderson M.J."/>
            <person name="Burquez A."/>
            <person name="Wojciechowski M.F."/>
        </authorList>
    </citation>
    <scope>NUCLEOTIDE SEQUENCE</scope>
    <source>
        <strain evidence="1">SGP5-SGP5p</strain>
        <tissue evidence="1">Aerial part</tissue>
    </source>
</reference>
<protein>
    <submittedName>
        <fullName evidence="1">Uncharacterized protein</fullName>
    </submittedName>
</protein>
<dbReference type="Proteomes" id="UP001153076">
    <property type="component" value="Unassembled WGS sequence"/>
</dbReference>
<dbReference type="SMART" id="SM00028">
    <property type="entry name" value="TPR"/>
    <property type="match status" value="2"/>
</dbReference>
<sequence length="452" mass="51909">MDMFDTLLDWGVDNPLQATLIHTHLEDHEFDEFAQIVFHMEGPDEIPHKVKLLKDEGNRCFKNHDIVNASDYYLSGIKLLCFSCIIFDEDEALFKHLTISLNFNLAASKLRQGKFMSAITLCSLVLEFEPHNTKALCRRAKVALSLHNYHKALCDLREVARLEPHNSEIARELVQVENANCQFEDYNKDLETLEYEVSNVEKPRSFIDKILKTPTDSEVSNVTTNLDVMSIVADISKDFTRHDNSAMETDRASISSCSSSTSVTSVEDRKIIDLITSSVSRSMNVDNLVDIIFHLSTTRNKTRPQRTLQLSPLDYEQITQRREIEFYNSRSIAYMVVRARLSDSNSSAEQHLLKVDQGVESTMEDSPSTATTKGSIVHETNSTCQANDVTSALQFSAQVQRRRHVKPYYFEFICHVKNRWAGKKVVDMFTEEFKGRPHDYYVSLEILFFYRL</sequence>
<name>A0A9Q1K3A6_9CARY</name>
<organism evidence="1 2">
    <name type="scientific">Carnegiea gigantea</name>
    <dbReference type="NCBI Taxonomy" id="171969"/>
    <lineage>
        <taxon>Eukaryota</taxon>
        <taxon>Viridiplantae</taxon>
        <taxon>Streptophyta</taxon>
        <taxon>Embryophyta</taxon>
        <taxon>Tracheophyta</taxon>
        <taxon>Spermatophyta</taxon>
        <taxon>Magnoliopsida</taxon>
        <taxon>eudicotyledons</taxon>
        <taxon>Gunneridae</taxon>
        <taxon>Pentapetalae</taxon>
        <taxon>Caryophyllales</taxon>
        <taxon>Cactineae</taxon>
        <taxon>Cactaceae</taxon>
        <taxon>Cactoideae</taxon>
        <taxon>Echinocereeae</taxon>
        <taxon>Carnegiea</taxon>
    </lineage>
</organism>
<dbReference type="AlphaFoldDB" id="A0A9Q1K3A6"/>
<proteinExistence type="predicted"/>
<dbReference type="PANTHER" id="PTHR46512">
    <property type="entry name" value="PEPTIDYLPROLYL ISOMERASE"/>
    <property type="match status" value="1"/>
</dbReference>
<dbReference type="InterPro" id="IPR019734">
    <property type="entry name" value="TPR_rpt"/>
</dbReference>
<accession>A0A9Q1K3A6</accession>
<dbReference type="Gene3D" id="1.25.40.10">
    <property type="entry name" value="Tetratricopeptide repeat domain"/>
    <property type="match status" value="1"/>
</dbReference>
<keyword evidence="2" id="KW-1185">Reference proteome</keyword>
<comment type="caution">
    <text evidence="1">The sequence shown here is derived from an EMBL/GenBank/DDBJ whole genome shotgun (WGS) entry which is preliminary data.</text>
</comment>
<dbReference type="EMBL" id="JAKOGI010000395">
    <property type="protein sequence ID" value="KAJ8435670.1"/>
    <property type="molecule type" value="Genomic_DNA"/>
</dbReference>
<evidence type="ECO:0000313" key="1">
    <source>
        <dbReference type="EMBL" id="KAJ8435670.1"/>
    </source>
</evidence>